<dbReference type="Gene3D" id="3.40.50.2000">
    <property type="entry name" value="Glycogen Phosphorylase B"/>
    <property type="match status" value="2"/>
</dbReference>
<dbReference type="SUPFAM" id="SSF53756">
    <property type="entry name" value="UDP-Glycosyltransferase/glycogen phosphorylase"/>
    <property type="match status" value="1"/>
</dbReference>
<proteinExistence type="inferred from homology"/>
<dbReference type="EMBL" id="NSLJ01000016">
    <property type="protein sequence ID" value="PDP43658.1"/>
    <property type="molecule type" value="Genomic_DNA"/>
</dbReference>
<feature type="domain" description="UDP-N-acetylglucosamine 2-epimerase" evidence="2">
    <location>
        <begin position="32"/>
        <end position="363"/>
    </location>
</feature>
<dbReference type="RefSeq" id="WP_074450107.1">
    <property type="nucleotide sequence ID" value="NZ_FMMM01000070.1"/>
</dbReference>
<dbReference type="InterPro" id="IPR003331">
    <property type="entry name" value="UDP_GlcNAc_Epimerase_2_dom"/>
</dbReference>
<name>A0A1D3UU17_TANFO</name>
<evidence type="ECO:0000313" key="5">
    <source>
        <dbReference type="Proteomes" id="UP000182057"/>
    </source>
</evidence>
<reference evidence="4 5" key="1">
    <citation type="submission" date="2016-09" db="EMBL/GenBank/DDBJ databases">
        <authorList>
            <person name="Capua I."/>
            <person name="De Benedictis P."/>
            <person name="Joannis T."/>
            <person name="Lombin L.H."/>
            <person name="Cattoli G."/>
        </authorList>
    </citation>
    <scope>NUCLEOTIDE SEQUENCE [LARGE SCALE GENOMIC DNA]</scope>
    <source>
        <strain evidence="4 5">UB20</strain>
    </source>
</reference>
<dbReference type="EMBL" id="FMMM01000070">
    <property type="protein sequence ID" value="SCQ23531.1"/>
    <property type="molecule type" value="Genomic_DNA"/>
</dbReference>
<reference evidence="3 6" key="2">
    <citation type="submission" date="2017-09" db="EMBL/GenBank/DDBJ databases">
        <title>Phase variable restriction modification systems are present in the genome sequences of periodontal pathogens Prevotella intermedia, Tannerella forsythia and Porphyromonas gingivalis.</title>
        <authorList>
            <person name="Haigh R.D."/>
            <person name="Crawford L."/>
            <person name="Ralph J."/>
            <person name="Wanford J."/>
            <person name="Vartoukian S.R."/>
            <person name="Hijazib K."/>
            <person name="Wade W."/>
            <person name="Oggioni M.R."/>
        </authorList>
    </citation>
    <scope>NUCLEOTIDE SEQUENCE [LARGE SCALE GENOMIC DNA]</scope>
    <source>
        <strain evidence="3 6">WW11663</strain>
    </source>
</reference>
<evidence type="ECO:0000313" key="3">
    <source>
        <dbReference type="EMBL" id="PDP43658.1"/>
    </source>
</evidence>
<accession>A0A1D3UU17</accession>
<evidence type="ECO:0000259" key="2">
    <source>
        <dbReference type="Pfam" id="PF02350"/>
    </source>
</evidence>
<dbReference type="Pfam" id="PF02350">
    <property type="entry name" value="Epimerase_2"/>
    <property type="match status" value="1"/>
</dbReference>
<dbReference type="Proteomes" id="UP000182057">
    <property type="component" value="Unassembled WGS sequence"/>
</dbReference>
<dbReference type="GO" id="GO:0016853">
    <property type="term" value="F:isomerase activity"/>
    <property type="evidence" value="ECO:0007669"/>
    <property type="project" value="UniProtKB-KW"/>
</dbReference>
<dbReference type="PANTHER" id="PTHR43174">
    <property type="entry name" value="UDP-N-ACETYLGLUCOSAMINE 2-EPIMERASE"/>
    <property type="match status" value="1"/>
</dbReference>
<sequence>MKIVTIIGARPQFIKAAMISRAIIEHNRHSEGERIEEKILHTGQHYDRNMSEIFFNRLGIPQPTWKLHCGGIGSHAKMTAQMLVEIEKALLESMPDRVLVYGDTNSTLSGALAATQLHIPVAHVEAGLRSFNRKMPEEINRVLTDHIAGHLFCPTYAAIRNLRDEGITRNVFHSGDVMYDAALTFGKVAEEQSAIMSTLRLNRRSFYLCTVHRAENTDDKDRLTQIVHALIEIATPDKPVIWPLHPRTELYLDTYRLREKLASHPAVRIIDPVDYIDMVMLEKEAATILTDSGGVQKEAYFHRTPCITLREETEWTETIEAGWNRLAGYKTGKIIQSLHIESEHREIEEYGDGHAAEKIITALCS</sequence>
<dbReference type="CDD" id="cd03786">
    <property type="entry name" value="GTB_UDP-GlcNAc_2-Epimerase"/>
    <property type="match status" value="1"/>
</dbReference>
<dbReference type="EC" id="5.1.3.23" evidence="4"/>
<dbReference type="OrthoDB" id="9803238at2"/>
<dbReference type="Proteomes" id="UP000219259">
    <property type="component" value="Unassembled WGS sequence"/>
</dbReference>
<comment type="similarity">
    <text evidence="1">Belongs to the UDP-N-acetylglucosamine 2-epimerase family.</text>
</comment>
<keyword evidence="1 4" id="KW-0413">Isomerase</keyword>
<protein>
    <submittedName>
        <fullName evidence="4">UDP-2,3-diacetamido-2,3-dideoxy-D-glucuronate 2-epimerase</fullName>
        <ecNumber evidence="4">5.1.3.23</ecNumber>
    </submittedName>
    <submittedName>
        <fullName evidence="3">UDP-N-acetylglucosamine 2-epimerase (Non-hydrolyzing)</fullName>
    </submittedName>
</protein>
<gene>
    <name evidence="4" type="primary">wbpI</name>
    <name evidence="3" type="ORF">CLI86_07550</name>
    <name evidence="4" type="ORF">TFUB20_02093</name>
</gene>
<organism evidence="4 5">
    <name type="scientific">Tannerella forsythia</name>
    <name type="common">Bacteroides forsythus</name>
    <dbReference type="NCBI Taxonomy" id="28112"/>
    <lineage>
        <taxon>Bacteria</taxon>
        <taxon>Pseudomonadati</taxon>
        <taxon>Bacteroidota</taxon>
        <taxon>Bacteroidia</taxon>
        <taxon>Bacteroidales</taxon>
        <taxon>Tannerellaceae</taxon>
        <taxon>Tannerella</taxon>
    </lineage>
</organism>
<evidence type="ECO:0000313" key="6">
    <source>
        <dbReference type="Proteomes" id="UP000219259"/>
    </source>
</evidence>
<dbReference type="NCBIfam" id="TIGR00236">
    <property type="entry name" value="wecB"/>
    <property type="match status" value="1"/>
</dbReference>
<dbReference type="PANTHER" id="PTHR43174:SF1">
    <property type="entry name" value="UDP-N-ACETYLGLUCOSAMINE 2-EPIMERASE"/>
    <property type="match status" value="1"/>
</dbReference>
<dbReference type="InterPro" id="IPR029767">
    <property type="entry name" value="WecB-like"/>
</dbReference>
<dbReference type="AlphaFoldDB" id="A0A1D3UU17"/>
<evidence type="ECO:0000313" key="4">
    <source>
        <dbReference type="EMBL" id="SCQ23531.1"/>
    </source>
</evidence>
<evidence type="ECO:0000256" key="1">
    <source>
        <dbReference type="RuleBase" id="RU003513"/>
    </source>
</evidence>